<sequence>MLNLYRYIQYFTVALIVYLVLAACIKLTFLFFYYRLFSPHSKVTYFIYFGVVFVICSSVALGTATIFNCTPVERVWDPAVPGKCFDPMILFYTSSTLSAVTDIYVLILPVAPLLRLNMNMRRKLRALAVFGIGTCACVASFFRLANTHHLNGNYDATWNMSDMIHWQTIEVNTGIVCSCLVFLPAFLNRHRPKSIESLISRLWPGTLVCTDVEGVNNSSSRKQDPWLSHQKKAASGSEDLLIPTPRTNSNPEESEIQRMSSTYQVTRGDSWLDV</sequence>
<gene>
    <name evidence="1" type="ORF">F4820DRAFT_258402</name>
</gene>
<proteinExistence type="predicted"/>
<comment type="caution">
    <text evidence="1">The sequence shown here is derived from an EMBL/GenBank/DDBJ whole genome shotgun (WGS) entry which is preliminary data.</text>
</comment>
<reference evidence="1 2" key="1">
    <citation type="journal article" date="2022" name="New Phytol.">
        <title>Ecological generalism drives hyperdiversity of secondary metabolite gene clusters in xylarialean endophytes.</title>
        <authorList>
            <person name="Franco M.E.E."/>
            <person name="Wisecaver J.H."/>
            <person name="Arnold A.E."/>
            <person name="Ju Y.M."/>
            <person name="Slot J.C."/>
            <person name="Ahrendt S."/>
            <person name="Moore L.P."/>
            <person name="Eastman K.E."/>
            <person name="Scott K."/>
            <person name="Konkel Z."/>
            <person name="Mondo S.J."/>
            <person name="Kuo A."/>
            <person name="Hayes R.D."/>
            <person name="Haridas S."/>
            <person name="Andreopoulos B."/>
            <person name="Riley R."/>
            <person name="LaButti K."/>
            <person name="Pangilinan J."/>
            <person name="Lipzen A."/>
            <person name="Amirebrahimi M."/>
            <person name="Yan J."/>
            <person name="Adam C."/>
            <person name="Keymanesh K."/>
            <person name="Ng V."/>
            <person name="Louie K."/>
            <person name="Northen T."/>
            <person name="Drula E."/>
            <person name="Henrissat B."/>
            <person name="Hsieh H.M."/>
            <person name="Youens-Clark K."/>
            <person name="Lutzoni F."/>
            <person name="Miadlikowska J."/>
            <person name="Eastwood D.C."/>
            <person name="Hamelin R.C."/>
            <person name="Grigoriev I.V."/>
            <person name="U'Ren J.M."/>
        </authorList>
    </citation>
    <scope>NUCLEOTIDE SEQUENCE [LARGE SCALE GENOMIC DNA]</scope>
    <source>
        <strain evidence="1 2">CBS 119005</strain>
    </source>
</reference>
<evidence type="ECO:0000313" key="2">
    <source>
        <dbReference type="Proteomes" id="UP001497700"/>
    </source>
</evidence>
<dbReference type="Proteomes" id="UP001497700">
    <property type="component" value="Unassembled WGS sequence"/>
</dbReference>
<evidence type="ECO:0000313" key="1">
    <source>
        <dbReference type="EMBL" id="KAI4870488.1"/>
    </source>
</evidence>
<accession>A0ACB9ZFQ8</accession>
<name>A0ACB9ZFQ8_9PEZI</name>
<keyword evidence="2" id="KW-1185">Reference proteome</keyword>
<protein>
    <submittedName>
        <fullName evidence="1">Uncharacterized protein</fullName>
    </submittedName>
</protein>
<dbReference type="EMBL" id="MU393424">
    <property type="protein sequence ID" value="KAI4870488.1"/>
    <property type="molecule type" value="Genomic_DNA"/>
</dbReference>
<organism evidence="1 2">
    <name type="scientific">Hypoxylon rubiginosum</name>
    <dbReference type="NCBI Taxonomy" id="110542"/>
    <lineage>
        <taxon>Eukaryota</taxon>
        <taxon>Fungi</taxon>
        <taxon>Dikarya</taxon>
        <taxon>Ascomycota</taxon>
        <taxon>Pezizomycotina</taxon>
        <taxon>Sordariomycetes</taxon>
        <taxon>Xylariomycetidae</taxon>
        <taxon>Xylariales</taxon>
        <taxon>Hypoxylaceae</taxon>
        <taxon>Hypoxylon</taxon>
    </lineage>
</organism>